<evidence type="ECO:0000256" key="2">
    <source>
        <dbReference type="ARBA" id="ARBA00022448"/>
    </source>
</evidence>
<dbReference type="InterPro" id="IPR004752">
    <property type="entry name" value="AmpG_permease/AT-1"/>
</dbReference>
<feature type="transmembrane region" description="Helical" evidence="6">
    <location>
        <begin position="361"/>
        <end position="383"/>
    </location>
</feature>
<comment type="subcellular location">
    <subcellularLocation>
        <location evidence="1">Membrane</location>
        <topology evidence="1">Multi-pass membrane protein</topology>
    </subcellularLocation>
</comment>
<evidence type="ECO:0000256" key="3">
    <source>
        <dbReference type="ARBA" id="ARBA00022692"/>
    </source>
</evidence>
<dbReference type="RefSeq" id="WP_394470204.1">
    <property type="nucleotide sequence ID" value="NZ_JBIGHY010000003.1"/>
</dbReference>
<feature type="transmembrane region" description="Helical" evidence="6">
    <location>
        <begin position="299"/>
        <end position="319"/>
    </location>
</feature>
<proteinExistence type="predicted"/>
<keyword evidence="2" id="KW-0813">Transport</keyword>
<protein>
    <submittedName>
        <fullName evidence="7">MFS transporter</fullName>
    </submittedName>
</protein>
<dbReference type="Pfam" id="PF07690">
    <property type="entry name" value="MFS_1"/>
    <property type="match status" value="1"/>
</dbReference>
<keyword evidence="4 6" id="KW-1133">Transmembrane helix</keyword>
<feature type="transmembrane region" description="Helical" evidence="6">
    <location>
        <begin position="70"/>
        <end position="90"/>
    </location>
</feature>
<dbReference type="InterPro" id="IPR011701">
    <property type="entry name" value="MFS"/>
</dbReference>
<evidence type="ECO:0000256" key="4">
    <source>
        <dbReference type="ARBA" id="ARBA00022989"/>
    </source>
</evidence>
<feature type="transmembrane region" description="Helical" evidence="6">
    <location>
        <begin position="102"/>
        <end position="123"/>
    </location>
</feature>
<feature type="transmembrane region" description="Helical" evidence="6">
    <location>
        <begin position="389"/>
        <end position="411"/>
    </location>
</feature>
<evidence type="ECO:0000256" key="5">
    <source>
        <dbReference type="ARBA" id="ARBA00023136"/>
    </source>
</evidence>
<dbReference type="PANTHER" id="PTHR12778:SF10">
    <property type="entry name" value="MAJOR FACILITATOR SUPERFAMILY DOMAIN-CONTAINING PROTEIN 3"/>
    <property type="match status" value="1"/>
</dbReference>
<dbReference type="EMBL" id="JBIGHY010000003">
    <property type="protein sequence ID" value="MFG6414125.1"/>
    <property type="molecule type" value="Genomic_DNA"/>
</dbReference>
<organism evidence="7 8">
    <name type="scientific">Pelomonas dachongensis</name>
    <dbReference type="NCBI Taxonomy" id="3299029"/>
    <lineage>
        <taxon>Bacteria</taxon>
        <taxon>Pseudomonadati</taxon>
        <taxon>Pseudomonadota</taxon>
        <taxon>Betaproteobacteria</taxon>
        <taxon>Burkholderiales</taxon>
        <taxon>Sphaerotilaceae</taxon>
        <taxon>Roseateles</taxon>
    </lineage>
</organism>
<feature type="transmembrane region" description="Helical" evidence="6">
    <location>
        <begin position="214"/>
        <end position="237"/>
    </location>
</feature>
<feature type="transmembrane region" description="Helical" evidence="6">
    <location>
        <begin position="325"/>
        <end position="349"/>
    </location>
</feature>
<dbReference type="PANTHER" id="PTHR12778">
    <property type="entry name" value="SOLUTE CARRIER FAMILY 33 ACETYL-COA TRANSPORTER -RELATED"/>
    <property type="match status" value="1"/>
</dbReference>
<evidence type="ECO:0000313" key="8">
    <source>
        <dbReference type="Proteomes" id="UP001606300"/>
    </source>
</evidence>
<reference evidence="7 8" key="1">
    <citation type="submission" date="2024-09" db="EMBL/GenBank/DDBJ databases">
        <title>Novel species of the genus Pelomonas and Roseateles isolated from streams.</title>
        <authorList>
            <person name="Lu H."/>
        </authorList>
    </citation>
    <scope>NUCLEOTIDE SEQUENCE [LARGE SCALE GENOMIC DNA]</scope>
    <source>
        <strain evidence="7 8">DC23W</strain>
    </source>
</reference>
<dbReference type="SUPFAM" id="SSF103473">
    <property type="entry name" value="MFS general substrate transporter"/>
    <property type="match status" value="1"/>
</dbReference>
<accession>A0ABW7EPD3</accession>
<keyword evidence="8" id="KW-1185">Reference proteome</keyword>
<feature type="transmembrane region" description="Helical" evidence="6">
    <location>
        <begin position="270"/>
        <end position="292"/>
    </location>
</feature>
<comment type="caution">
    <text evidence="7">The sequence shown here is derived from an EMBL/GenBank/DDBJ whole genome shotgun (WGS) entry which is preliminary data.</text>
</comment>
<evidence type="ECO:0000256" key="1">
    <source>
        <dbReference type="ARBA" id="ARBA00004141"/>
    </source>
</evidence>
<keyword evidence="3 6" id="KW-0812">Transmembrane</keyword>
<dbReference type="Proteomes" id="UP001606300">
    <property type="component" value="Unassembled WGS sequence"/>
</dbReference>
<evidence type="ECO:0000256" key="6">
    <source>
        <dbReference type="SAM" id="Phobius"/>
    </source>
</evidence>
<sequence>MKRSPWVWIPSLYFGQGIPYVVVMTLSVVMYKNLGFSNTDIALYTSWLYLPWVIKPLWSPLAELFGTKRLWVTVLQFFIGAALAGVALTLPGERAFQMTLAVFWLMAFASASHDIAADGYYMLALPQHQQAAFVGVRSTFYRLANIGGQGGLVYLAGELTERTGSAVQAWSWVFWLLGGLFVLLALWHALVLPRPAADVRGVGGGAARGLVAEFFAVFASYFKKPGILVVLGFLLLYRFPEAQLLKLATPFLLDPVDQGGLGLSTKQVGIAYGTVGLTALTLGGLVGGWVISRFGLKRALWPLVLAMHVPNVAFLALALTHPTSLAVISAALAVEQFGYGLGFTAYLMYMILVADGPQKTAHYAICTGFMALGMMIPGMWSGWLQDHIGYVPFFAWVLVATIPSFVMTALIKVPENFGKKADA</sequence>
<dbReference type="Gene3D" id="1.20.1250.20">
    <property type="entry name" value="MFS general substrate transporter like domains"/>
    <property type="match status" value="2"/>
</dbReference>
<dbReference type="InterPro" id="IPR036259">
    <property type="entry name" value="MFS_trans_sf"/>
</dbReference>
<feature type="transmembrane region" description="Helical" evidence="6">
    <location>
        <begin position="6"/>
        <end position="29"/>
    </location>
</feature>
<evidence type="ECO:0000313" key="7">
    <source>
        <dbReference type="EMBL" id="MFG6414125.1"/>
    </source>
</evidence>
<name>A0ABW7EPD3_9BURK</name>
<keyword evidence="5 6" id="KW-0472">Membrane</keyword>
<gene>
    <name evidence="7" type="ORF">ACG02S_09470</name>
</gene>
<feature type="transmembrane region" description="Helical" evidence="6">
    <location>
        <begin position="172"/>
        <end position="193"/>
    </location>
</feature>